<comment type="caution">
    <text evidence="1">The sequence shown here is derived from an EMBL/GenBank/DDBJ whole genome shotgun (WGS) entry which is preliminary data.</text>
</comment>
<protein>
    <submittedName>
        <fullName evidence="1">Uncharacterized protein</fullName>
    </submittedName>
</protein>
<dbReference type="EMBL" id="QENY01000004">
    <property type="protein sequence ID" value="PVX57430.1"/>
    <property type="molecule type" value="Genomic_DNA"/>
</dbReference>
<evidence type="ECO:0000313" key="2">
    <source>
        <dbReference type="Proteomes" id="UP000245870"/>
    </source>
</evidence>
<proteinExistence type="predicted"/>
<dbReference type="Proteomes" id="UP000245870">
    <property type="component" value="Unassembled WGS sequence"/>
</dbReference>
<evidence type="ECO:0000313" key="1">
    <source>
        <dbReference type="EMBL" id="PVX57430.1"/>
    </source>
</evidence>
<reference evidence="1 2" key="1">
    <citation type="submission" date="2018-05" db="EMBL/GenBank/DDBJ databases">
        <title>Genomic Encyclopedia of Type Strains, Phase IV (KMG-IV): sequencing the most valuable type-strain genomes for metagenomic binning, comparative biology and taxonomic classification.</title>
        <authorList>
            <person name="Goeker M."/>
        </authorList>
    </citation>
    <scope>NUCLEOTIDE SEQUENCE [LARGE SCALE GENOMIC DNA]</scope>
    <source>
        <strain evidence="1 2">DSM 100333</strain>
    </source>
</reference>
<accession>A0A2U0UIE5</accession>
<keyword evidence="2" id="KW-1185">Reference proteome</keyword>
<name>A0A2U0UIE5_9BACT</name>
<sequence>MLFHNAHASVWLGLKVFRQIGMMKNVYNMLFSTHIPKTLILGEFASE</sequence>
<organism evidence="1 2">
    <name type="scientific">Hallella colorans</name>
    <dbReference type="NCBI Taxonomy" id="1703337"/>
    <lineage>
        <taxon>Bacteria</taxon>
        <taxon>Pseudomonadati</taxon>
        <taxon>Bacteroidota</taxon>
        <taxon>Bacteroidia</taxon>
        <taxon>Bacteroidales</taxon>
        <taxon>Prevotellaceae</taxon>
        <taxon>Hallella</taxon>
    </lineage>
</organism>
<dbReference type="AlphaFoldDB" id="A0A2U0UIE5"/>
<gene>
    <name evidence="1" type="ORF">C7379_10446</name>
</gene>